<sequence length="481" mass="53553">MADSADRGRRRKKRLIIPPMKPGGRERESEQDNPQPGKTLVILAKPHHDDQPHSESASKPNEGTGKSPARTPEIKAPTVLLKTRDGNEKEGSRSSSPGNVTSHSTTAVSHSSRDVCSSTAGSCPASSVGQQPVYQIQQKSGHITGDDQKLSLLPEMSTPVKLVDGENLQWCDNAMEFLVDQTNFYVVGILGLQGSGKSTVMSLLAGQLGEITGRQLFKPETRELRERGEHCTSGIDIYVTSERMILLDTQPLLSASVMDHMVQFEKKIPCGTDYRATENALQIQSLQITAFLLTVCHTVILVQDWFTDPNLLRFIQSAEMLKPATPTNPHELSASIEDTTDYYPHLVFLQNKCQRGDFSPSTVCDMEELLLNVFQNSKLKHTGSVWMEFIPIKDESLHMEVANLFLLPEREAEEKGVLPNYRGHPGFNSLGRSLTQQLMSVPRSTLTHTALSEKNWFHYAARMWEAVKKSSLFLEYGRLLP</sequence>
<feature type="region of interest" description="Disordered" evidence="3">
    <location>
        <begin position="1"/>
        <end position="128"/>
    </location>
</feature>
<evidence type="ECO:0000313" key="4">
    <source>
        <dbReference type="Proteomes" id="UP000694941"/>
    </source>
</evidence>
<evidence type="ECO:0000256" key="1">
    <source>
        <dbReference type="ARBA" id="ARBA00007712"/>
    </source>
</evidence>
<feature type="compositionally biased region" description="Low complexity" evidence="3">
    <location>
        <begin position="100"/>
        <end position="110"/>
    </location>
</feature>
<comment type="similarity">
    <text evidence="1">Belongs to the SMG9 family.</text>
</comment>
<evidence type="ECO:0000256" key="3">
    <source>
        <dbReference type="SAM" id="MobiDB-lite"/>
    </source>
</evidence>
<evidence type="ECO:0000313" key="5">
    <source>
        <dbReference type="RefSeq" id="XP_013791696.1"/>
    </source>
</evidence>
<dbReference type="InterPro" id="IPR039177">
    <property type="entry name" value="SMG9"/>
</dbReference>
<dbReference type="InterPro" id="IPR027417">
    <property type="entry name" value="P-loop_NTPase"/>
</dbReference>
<protein>
    <submittedName>
        <fullName evidence="5">Protein SMG9-like</fullName>
    </submittedName>
</protein>
<dbReference type="Gene3D" id="3.40.50.300">
    <property type="entry name" value="P-loop containing nucleotide triphosphate hydrolases"/>
    <property type="match status" value="1"/>
</dbReference>
<feature type="compositionally biased region" description="Polar residues" evidence="3">
    <location>
        <begin position="114"/>
        <end position="128"/>
    </location>
</feature>
<dbReference type="PANTHER" id="PTHR14270">
    <property type="entry name" value="NONSENSE-MEDIATED MRNA DECAY FACTOR SMG9"/>
    <property type="match status" value="1"/>
</dbReference>
<dbReference type="GeneID" id="106475563"/>
<feature type="compositionally biased region" description="Basic and acidic residues" evidence="3">
    <location>
        <begin position="82"/>
        <end position="92"/>
    </location>
</feature>
<dbReference type="PANTHER" id="PTHR14270:SF0">
    <property type="entry name" value="NONSENSE-MEDIATED MRNA DECAY FACTOR SMG9"/>
    <property type="match status" value="1"/>
</dbReference>
<accession>A0ABM1BZP5</accession>
<keyword evidence="2" id="KW-0866">Nonsense-mediated mRNA decay</keyword>
<evidence type="ECO:0000256" key="2">
    <source>
        <dbReference type="ARBA" id="ARBA00023161"/>
    </source>
</evidence>
<dbReference type="SUPFAM" id="SSF52540">
    <property type="entry name" value="P-loop containing nucleoside triphosphate hydrolases"/>
    <property type="match status" value="1"/>
</dbReference>
<name>A0ABM1BZP5_LIMPO</name>
<keyword evidence="4" id="KW-1185">Reference proteome</keyword>
<dbReference type="RefSeq" id="XP_013791696.1">
    <property type="nucleotide sequence ID" value="XM_013936242.2"/>
</dbReference>
<organism evidence="4 5">
    <name type="scientific">Limulus polyphemus</name>
    <name type="common">Atlantic horseshoe crab</name>
    <dbReference type="NCBI Taxonomy" id="6850"/>
    <lineage>
        <taxon>Eukaryota</taxon>
        <taxon>Metazoa</taxon>
        <taxon>Ecdysozoa</taxon>
        <taxon>Arthropoda</taxon>
        <taxon>Chelicerata</taxon>
        <taxon>Merostomata</taxon>
        <taxon>Xiphosura</taxon>
        <taxon>Limulidae</taxon>
        <taxon>Limulus</taxon>
    </lineage>
</organism>
<proteinExistence type="inferred from homology"/>
<gene>
    <name evidence="5" type="primary">LOC106475563</name>
</gene>
<dbReference type="Proteomes" id="UP000694941">
    <property type="component" value="Unplaced"/>
</dbReference>
<reference evidence="5" key="1">
    <citation type="submission" date="2025-08" db="UniProtKB">
        <authorList>
            <consortium name="RefSeq"/>
        </authorList>
    </citation>
    <scope>IDENTIFICATION</scope>
    <source>
        <tissue evidence="5">Muscle</tissue>
    </source>
</reference>